<dbReference type="PATRIC" id="fig|42234.21.peg.649"/>
<dbReference type="Pfam" id="PF05729">
    <property type="entry name" value="NACHT"/>
    <property type="match status" value="1"/>
</dbReference>
<dbReference type="PRINTS" id="PR00364">
    <property type="entry name" value="DISEASERSIST"/>
</dbReference>
<dbReference type="Gene3D" id="3.80.10.10">
    <property type="entry name" value="Ribonuclease Inhibitor"/>
    <property type="match status" value="1"/>
</dbReference>
<dbReference type="PANTHER" id="PTHR46844">
    <property type="entry name" value="SLR5058 PROTEIN"/>
    <property type="match status" value="1"/>
</dbReference>
<gene>
    <name evidence="4" type="ORF">IQ63_03135</name>
</gene>
<comment type="caution">
    <text evidence="4">The sequence shown here is derived from an EMBL/GenBank/DDBJ whole genome shotgun (WGS) entry which is preliminary data.</text>
</comment>
<protein>
    <submittedName>
        <fullName evidence="4">ATP-binding protein</fullName>
    </submittedName>
</protein>
<keyword evidence="2 4" id="KW-0067">ATP-binding</keyword>
<dbReference type="InterPro" id="IPR027417">
    <property type="entry name" value="P-loop_NTPase"/>
</dbReference>
<dbReference type="EMBL" id="JPPY01000023">
    <property type="protein sequence ID" value="KND39390.1"/>
    <property type="molecule type" value="Genomic_DNA"/>
</dbReference>
<dbReference type="Pfam" id="PF22733">
    <property type="entry name" value="NNH1"/>
    <property type="match status" value="1"/>
</dbReference>
<evidence type="ECO:0000256" key="1">
    <source>
        <dbReference type="ARBA" id="ARBA00022741"/>
    </source>
</evidence>
<dbReference type="AlphaFoldDB" id="A0A0L0KP56"/>
<dbReference type="SUPFAM" id="SSF52058">
    <property type="entry name" value="L domain-like"/>
    <property type="match status" value="1"/>
</dbReference>
<name>A0A0L0KP56_9ACTN</name>
<dbReference type="PROSITE" id="PS50837">
    <property type="entry name" value="NACHT"/>
    <property type="match status" value="1"/>
</dbReference>
<accession>A0A0L0KP56</accession>
<organism evidence="4 5">
    <name type="scientific">Streptomyces acidiscabies</name>
    <dbReference type="NCBI Taxonomy" id="42234"/>
    <lineage>
        <taxon>Bacteria</taxon>
        <taxon>Bacillati</taxon>
        <taxon>Actinomycetota</taxon>
        <taxon>Actinomycetes</taxon>
        <taxon>Kitasatosporales</taxon>
        <taxon>Streptomycetaceae</taxon>
        <taxon>Streptomyces</taxon>
    </lineage>
</organism>
<dbReference type="SUPFAM" id="SSF52540">
    <property type="entry name" value="P-loop containing nucleoside triphosphate hydrolases"/>
    <property type="match status" value="1"/>
</dbReference>
<dbReference type="InterPro" id="IPR003593">
    <property type="entry name" value="AAA+_ATPase"/>
</dbReference>
<dbReference type="SMART" id="SM00382">
    <property type="entry name" value="AAA"/>
    <property type="match status" value="1"/>
</dbReference>
<evidence type="ECO:0000259" key="3">
    <source>
        <dbReference type="PROSITE" id="PS50837"/>
    </source>
</evidence>
<evidence type="ECO:0000313" key="4">
    <source>
        <dbReference type="EMBL" id="KND39390.1"/>
    </source>
</evidence>
<dbReference type="GO" id="GO:0005524">
    <property type="term" value="F:ATP binding"/>
    <property type="evidence" value="ECO:0007669"/>
    <property type="project" value="UniProtKB-KW"/>
</dbReference>
<dbReference type="InterPro" id="IPR032675">
    <property type="entry name" value="LRR_dom_sf"/>
</dbReference>
<dbReference type="RefSeq" id="WP_050369276.1">
    <property type="nucleotide sequence ID" value="NZ_KQ257800.1"/>
</dbReference>
<dbReference type="OrthoDB" id="135105at2"/>
<evidence type="ECO:0000256" key="2">
    <source>
        <dbReference type="ARBA" id="ARBA00022840"/>
    </source>
</evidence>
<dbReference type="PANTHER" id="PTHR46844:SF1">
    <property type="entry name" value="SLR5058 PROTEIN"/>
    <property type="match status" value="1"/>
</dbReference>
<proteinExistence type="predicted"/>
<sequence>MSVEVAAVRLGQTVATSAVRLWLGGRRSEQERRAGMGELIRLRVPGLRARRSVERQFEEIADAVAARVEPLLAHEFAGLAENERLAAVGAVTDAFTRADLSDASVFESDADPVELERRIRRSVPRPAGLGEAAERYYDTLFAECCDCYVRILRRLPVFTERAVSELLSRTTSLGAELARVLERLPVRSLYAPEGSDADAGFLREYLGLVSRSLDEVELFQVTSRQPPRTKLSVAYVSLRASGDDGARPRPLPRYGLRDWQESESTGMRVETALAGSSRVLLRGEAGSGKTTLMQWLAVMAARGGFSGSLDGWNGLVPVLVKLRRYAGRPLPVPEALLDGVAGPLTGHIPKGWVDRALRDGRVLLLVDGVDELLADERRAVREWLRGLLLAYPDVRAIVTSRPSAARTDWLRAEGFVSFQLDRMAPADLTAFVRQWHRAVREQGDELPCPVEELASYERALLASLRDRPHLRSLAANPLLAALICALHLVKGDQLPRNRMELYAIALETLVQRRDADRRVPSALASPLGLPDKLCVLRNLAWRLSDNNRTEIGVEQAGRYVSSRLASMRHLDGESGGAVLDQLVARSGVLRSPVEGRVDFLHRTFQEYLAAQDAADEDNMGNLVGRAHLDLWRETIVMAAGHGNLAQRRELIGGILDRADLEPRHRRRLRLLAASCLETMSTVPEEVAGRLDAAVGALLPPRRESEAVSLAGVGVGLVAHLPETLEGLTPKAARQTVRAAAMVGGAGALRRLAGYVDADVHEELVDAWEYFDPDEYADRVLAKLPLATTRLKTQHPVQWSALTRLQQARHVYIRYGFAAGLRALDALGELETLWITHLLGDNDLSPLRERTALGNLVLCRDDSLPLVDVEPLRELTHLANLQLQDWGSVPSLENIPLAEGLTSLGLGVFAPDTDLGPLIERGRWQWLTLQGHGVPRGLDDLAALTDLTALELHHFNLTQWLPAVPLAPRLHSLNLYNALLPADLSPVGALQELRALDLRQCLMPDDQVHVLRTLTRSPGQPQLVVTVSRGTPRPTDIPGVQVRYR</sequence>
<evidence type="ECO:0000313" key="5">
    <source>
        <dbReference type="Proteomes" id="UP000037151"/>
    </source>
</evidence>
<reference evidence="5" key="1">
    <citation type="submission" date="2014-07" db="EMBL/GenBank/DDBJ databases">
        <title>Genome sequencing of plant-pathogenic Streptomyces species.</title>
        <authorList>
            <person name="Harrison J."/>
            <person name="Sapp M."/>
            <person name="Thwaites R."/>
            <person name="Studholme D.J."/>
        </authorList>
    </citation>
    <scope>NUCLEOTIDE SEQUENCE [LARGE SCALE GENOMIC DNA]</scope>
    <source>
        <strain evidence="5">NCPPB 4445</strain>
    </source>
</reference>
<dbReference type="Proteomes" id="UP000037151">
    <property type="component" value="Unassembled WGS sequence"/>
</dbReference>
<keyword evidence="1" id="KW-0547">Nucleotide-binding</keyword>
<dbReference type="Gene3D" id="3.40.50.300">
    <property type="entry name" value="P-loop containing nucleotide triphosphate hydrolases"/>
    <property type="match status" value="1"/>
</dbReference>
<dbReference type="InterPro" id="IPR007111">
    <property type="entry name" value="NACHT_NTPase"/>
</dbReference>
<feature type="domain" description="NACHT" evidence="3">
    <location>
        <begin position="277"/>
        <end position="615"/>
    </location>
</feature>
<dbReference type="InterPro" id="IPR054547">
    <property type="entry name" value="NNH1"/>
</dbReference>